<evidence type="ECO:0000313" key="1">
    <source>
        <dbReference type="EMBL" id="KAI0086227.1"/>
    </source>
</evidence>
<evidence type="ECO:0000313" key="2">
    <source>
        <dbReference type="Proteomes" id="UP001055072"/>
    </source>
</evidence>
<reference evidence="1" key="1">
    <citation type="journal article" date="2021" name="Environ. Microbiol.">
        <title>Gene family expansions and transcriptome signatures uncover fungal adaptations to wood decay.</title>
        <authorList>
            <person name="Hage H."/>
            <person name="Miyauchi S."/>
            <person name="Viragh M."/>
            <person name="Drula E."/>
            <person name="Min B."/>
            <person name="Chaduli D."/>
            <person name="Navarro D."/>
            <person name="Favel A."/>
            <person name="Norest M."/>
            <person name="Lesage-Meessen L."/>
            <person name="Balint B."/>
            <person name="Merenyi Z."/>
            <person name="de Eugenio L."/>
            <person name="Morin E."/>
            <person name="Martinez A.T."/>
            <person name="Baldrian P."/>
            <person name="Stursova M."/>
            <person name="Martinez M.J."/>
            <person name="Novotny C."/>
            <person name="Magnuson J.K."/>
            <person name="Spatafora J.W."/>
            <person name="Maurice S."/>
            <person name="Pangilinan J."/>
            <person name="Andreopoulos W."/>
            <person name="LaButti K."/>
            <person name="Hundley H."/>
            <person name="Na H."/>
            <person name="Kuo A."/>
            <person name="Barry K."/>
            <person name="Lipzen A."/>
            <person name="Henrissat B."/>
            <person name="Riley R."/>
            <person name="Ahrendt S."/>
            <person name="Nagy L.G."/>
            <person name="Grigoriev I.V."/>
            <person name="Martin F."/>
            <person name="Rosso M.N."/>
        </authorList>
    </citation>
    <scope>NUCLEOTIDE SEQUENCE</scope>
    <source>
        <strain evidence="1">CBS 384.51</strain>
    </source>
</reference>
<keyword evidence="2" id="KW-1185">Reference proteome</keyword>
<organism evidence="1 2">
    <name type="scientific">Irpex rosettiformis</name>
    <dbReference type="NCBI Taxonomy" id="378272"/>
    <lineage>
        <taxon>Eukaryota</taxon>
        <taxon>Fungi</taxon>
        <taxon>Dikarya</taxon>
        <taxon>Basidiomycota</taxon>
        <taxon>Agaricomycotina</taxon>
        <taxon>Agaricomycetes</taxon>
        <taxon>Polyporales</taxon>
        <taxon>Irpicaceae</taxon>
        <taxon>Irpex</taxon>
    </lineage>
</organism>
<name>A0ACB8TVY2_9APHY</name>
<dbReference type="Proteomes" id="UP001055072">
    <property type="component" value="Unassembled WGS sequence"/>
</dbReference>
<sequence length="224" mass="24385">MGYAKLLICLLVSYVSFVVAQDRSTAVVKAAFRNASIPEDLHINFNPNFLLEVTFPQPGRRSVPVTAGVQLPRNQTVGPPHFAIRGDSGLELGQHFVVATVDPDAPTPQDPTSAQIRHFLGSNFILTPGALVGERPLNNLTVPLSNWLQPTPPAGSDAHRYVFLLFRQPRDFSNQTLVTSTTSVANFNISSFAAATHLGNPIAGTFIRVAPDPCEFIERLRCLN</sequence>
<protein>
    <submittedName>
        <fullName evidence="1">PEBP-like protein</fullName>
    </submittedName>
</protein>
<comment type="caution">
    <text evidence="1">The sequence shown here is derived from an EMBL/GenBank/DDBJ whole genome shotgun (WGS) entry which is preliminary data.</text>
</comment>
<dbReference type="EMBL" id="MU274925">
    <property type="protein sequence ID" value="KAI0086227.1"/>
    <property type="molecule type" value="Genomic_DNA"/>
</dbReference>
<gene>
    <name evidence="1" type="ORF">BDY19DRAFT_996127</name>
</gene>
<proteinExistence type="predicted"/>
<accession>A0ACB8TVY2</accession>